<gene>
    <name evidence="1" type="ORF">GCM10017621_32540</name>
</gene>
<evidence type="ECO:0000313" key="2">
    <source>
        <dbReference type="Proteomes" id="UP001143486"/>
    </source>
</evidence>
<proteinExistence type="predicted"/>
<reference evidence="1" key="2">
    <citation type="submission" date="2023-01" db="EMBL/GenBank/DDBJ databases">
        <authorList>
            <person name="Sun Q."/>
            <person name="Evtushenko L."/>
        </authorList>
    </citation>
    <scope>NUCLEOTIDE SEQUENCE</scope>
    <source>
        <strain evidence="1">VKM B-1513</strain>
    </source>
</reference>
<dbReference type="AlphaFoldDB" id="A0A9W6INY2"/>
<evidence type="ECO:0000313" key="1">
    <source>
        <dbReference type="EMBL" id="GLK53746.1"/>
    </source>
</evidence>
<dbReference type="Proteomes" id="UP001143486">
    <property type="component" value="Unassembled WGS sequence"/>
</dbReference>
<keyword evidence="2" id="KW-1185">Reference proteome</keyword>
<dbReference type="InterPro" id="IPR029069">
    <property type="entry name" value="HotDog_dom_sf"/>
</dbReference>
<dbReference type="EMBL" id="BSFE01000013">
    <property type="protein sequence ID" value="GLK53746.1"/>
    <property type="molecule type" value="Genomic_DNA"/>
</dbReference>
<dbReference type="SUPFAM" id="SSF54637">
    <property type="entry name" value="Thioesterase/thiol ester dehydrase-isomerase"/>
    <property type="match status" value="2"/>
</dbReference>
<organism evidence="1 2">
    <name type="scientific">Maricaulis virginensis</name>
    <dbReference type="NCBI Taxonomy" id="144022"/>
    <lineage>
        <taxon>Bacteria</taxon>
        <taxon>Pseudomonadati</taxon>
        <taxon>Pseudomonadota</taxon>
        <taxon>Alphaproteobacteria</taxon>
        <taxon>Maricaulales</taxon>
        <taxon>Maricaulaceae</taxon>
        <taxon>Maricaulis</taxon>
    </lineage>
</organism>
<dbReference type="Gene3D" id="3.10.129.10">
    <property type="entry name" value="Hotdog Thioesterase"/>
    <property type="match status" value="2"/>
</dbReference>
<name>A0A9W6INY2_9PROT</name>
<dbReference type="Pfam" id="PF13279">
    <property type="entry name" value="4HBT_2"/>
    <property type="match status" value="2"/>
</dbReference>
<dbReference type="CDD" id="cd00586">
    <property type="entry name" value="4HBT"/>
    <property type="match status" value="1"/>
</dbReference>
<sequence length="308" mass="33371">MIELWRGTVNAWECDELGHMNVRFYLAKAAQAVANLAEEAGLNPVHRADALATLIARDIHIRFLAEAHPGAPVYIDGGLLDRDASGATAMLVMRHSGSGAPAASFRIVLGHASPQDGRDFAWPRRFASRADRLAVDCPDFAAPRGIMLDTRPGTEASLARADVLGLQQIGRGRFGMEEMDAFGRMRLEFLLGRISDSVTNFAAAFPEEYAMHARGGGGNVGSALLECRIRPWRWARAGDGFVVRSGLKSAGPKVRNLVHWVLEPETGRPWWTVEGVAAPMDLDARKLLPASPEIQQALEAACIGDLEA</sequence>
<accession>A0A9W6INY2</accession>
<protein>
    <submittedName>
        <fullName evidence="1">Thioesterase</fullName>
    </submittedName>
</protein>
<reference evidence="1" key="1">
    <citation type="journal article" date="2014" name="Int. J. Syst. Evol. Microbiol.">
        <title>Complete genome sequence of Corynebacterium casei LMG S-19264T (=DSM 44701T), isolated from a smear-ripened cheese.</title>
        <authorList>
            <consortium name="US DOE Joint Genome Institute (JGI-PGF)"/>
            <person name="Walter F."/>
            <person name="Albersmeier A."/>
            <person name="Kalinowski J."/>
            <person name="Ruckert C."/>
        </authorList>
    </citation>
    <scope>NUCLEOTIDE SEQUENCE</scope>
    <source>
        <strain evidence="1">VKM B-1513</strain>
    </source>
</reference>
<comment type="caution">
    <text evidence="1">The sequence shown here is derived from an EMBL/GenBank/DDBJ whole genome shotgun (WGS) entry which is preliminary data.</text>
</comment>
<dbReference type="RefSeq" id="WP_271188087.1">
    <property type="nucleotide sequence ID" value="NZ_BSFE01000013.1"/>
</dbReference>